<dbReference type="PANTHER" id="PTHR10127:SF899">
    <property type="entry name" value="ASTACIN-LIKE METALLOENDOPEPTIDASE-RELATED"/>
    <property type="match status" value="1"/>
</dbReference>
<dbReference type="EMBL" id="JAGKHQ010000019">
    <property type="protein sequence ID" value="KAG7482454.1"/>
    <property type="molecule type" value="Genomic_DNA"/>
</dbReference>
<dbReference type="InterPro" id="IPR006026">
    <property type="entry name" value="Peptidase_Metallo"/>
</dbReference>
<comment type="cofactor">
    <cofactor evidence="1">
        <name>Zn(2+)</name>
        <dbReference type="ChEBI" id="CHEBI:29105"/>
    </cofactor>
    <text evidence="1">Binds 1 zinc ion per subunit.</text>
</comment>
<keyword evidence="1" id="KW-0378">Hydrolase</keyword>
<feature type="active site" evidence="1">
    <location>
        <position position="156"/>
    </location>
</feature>
<dbReference type="AlphaFoldDB" id="A0AAV6Q6F6"/>
<keyword evidence="1" id="KW-0482">Metalloprotease</keyword>
<evidence type="ECO:0000256" key="2">
    <source>
        <dbReference type="SAM" id="SignalP"/>
    </source>
</evidence>
<keyword evidence="1" id="KW-0479">Metal-binding</keyword>
<feature type="binding site" evidence="1">
    <location>
        <position position="155"/>
    </location>
    <ligand>
        <name>Zn(2+)</name>
        <dbReference type="ChEBI" id="CHEBI:29105"/>
        <note>catalytic</note>
    </ligand>
</feature>
<evidence type="ECO:0000259" key="3">
    <source>
        <dbReference type="PROSITE" id="PS51864"/>
    </source>
</evidence>
<keyword evidence="5" id="KW-1185">Reference proteome</keyword>
<dbReference type="InterPro" id="IPR001506">
    <property type="entry name" value="Peptidase_M12A"/>
</dbReference>
<feature type="domain" description="Peptidase M12A" evidence="3">
    <location>
        <begin position="59"/>
        <end position="256"/>
    </location>
</feature>
<protein>
    <submittedName>
        <fullName evidence="4">High choriolytic enzyme 1-like</fullName>
    </submittedName>
</protein>
<dbReference type="PANTHER" id="PTHR10127">
    <property type="entry name" value="DISCOIDIN, CUB, EGF, LAMININ , AND ZINC METALLOPROTEASE DOMAIN CONTAINING"/>
    <property type="match status" value="1"/>
</dbReference>
<feature type="binding site" evidence="1">
    <location>
        <position position="159"/>
    </location>
    <ligand>
        <name>Zn(2+)</name>
        <dbReference type="ChEBI" id="CHEBI:29105"/>
        <note>catalytic</note>
    </ligand>
</feature>
<dbReference type="GO" id="GO:0006508">
    <property type="term" value="P:proteolysis"/>
    <property type="evidence" value="ECO:0007669"/>
    <property type="project" value="UniProtKB-KW"/>
</dbReference>
<gene>
    <name evidence="4" type="ORF">JOB18_021585</name>
</gene>
<dbReference type="Pfam" id="PF01400">
    <property type="entry name" value="Astacin"/>
    <property type="match status" value="1"/>
</dbReference>
<evidence type="ECO:0000313" key="5">
    <source>
        <dbReference type="Proteomes" id="UP000693946"/>
    </source>
</evidence>
<dbReference type="Proteomes" id="UP000693946">
    <property type="component" value="Linkage Group LG7"/>
</dbReference>
<comment type="caution">
    <text evidence="4">The sequence shown here is derived from an EMBL/GenBank/DDBJ whole genome shotgun (WGS) entry which is preliminary data.</text>
</comment>
<feature type="signal peptide" evidence="2">
    <location>
        <begin position="1"/>
        <end position="21"/>
    </location>
</feature>
<feature type="binding site" evidence="1">
    <location>
        <position position="165"/>
    </location>
    <ligand>
        <name>Zn(2+)</name>
        <dbReference type="ChEBI" id="CHEBI:29105"/>
        <note>catalytic</note>
    </ligand>
</feature>
<dbReference type="PROSITE" id="PS51864">
    <property type="entry name" value="ASTACIN"/>
    <property type="match status" value="1"/>
</dbReference>
<sequence>MTPVFFSLLFMSLTAILPGATENGDQLGESVDLTEIIEQTNKDLPNLSHGDILENRNRNADPCTAIGCKWPKKGRLVKVPYIISNKYSPAQINFIKSVMSTFHGATCIRFVQRKRQKDFLHFFRGAGCWSFVGYQQGEQLVSLSDGCFYTPVVQHEILHALGFHHEHSRSDRDDHVIINFTNIITGTEANFYKRNTNNLQTPYDFDSVMQYNNFAFSKNGLATIIAKNLASLYFGNAQSMSSNDIERINRLYNCCKWKKNTLYSVNLESHTVNIM</sequence>
<accession>A0AAV6Q6F6</accession>
<evidence type="ECO:0000256" key="1">
    <source>
        <dbReference type="PROSITE-ProRule" id="PRU01211"/>
    </source>
</evidence>
<keyword evidence="2" id="KW-0732">Signal</keyword>
<comment type="caution">
    <text evidence="1">Lacks conserved residue(s) required for the propagation of feature annotation.</text>
</comment>
<dbReference type="GO" id="GO:0008270">
    <property type="term" value="F:zinc ion binding"/>
    <property type="evidence" value="ECO:0007669"/>
    <property type="project" value="UniProtKB-UniRule"/>
</dbReference>
<proteinExistence type="predicted"/>
<keyword evidence="1" id="KW-0645">Protease</keyword>
<feature type="chain" id="PRO_5043933162" evidence="2">
    <location>
        <begin position="22"/>
        <end position="275"/>
    </location>
</feature>
<name>A0AAV6Q6F6_SOLSE</name>
<reference evidence="4 5" key="1">
    <citation type="journal article" date="2021" name="Sci. Rep.">
        <title>Chromosome anchoring in Senegalese sole (Solea senegalensis) reveals sex-associated markers and genome rearrangements in flatfish.</title>
        <authorList>
            <person name="Guerrero-Cozar I."/>
            <person name="Gomez-Garrido J."/>
            <person name="Berbel C."/>
            <person name="Martinez-Blanch J.F."/>
            <person name="Alioto T."/>
            <person name="Claros M.G."/>
            <person name="Gagnaire P.A."/>
            <person name="Manchado M."/>
        </authorList>
    </citation>
    <scope>NUCLEOTIDE SEQUENCE [LARGE SCALE GENOMIC DNA]</scope>
    <source>
        <strain evidence="4">Sse05_10M</strain>
    </source>
</reference>
<evidence type="ECO:0000313" key="4">
    <source>
        <dbReference type="EMBL" id="KAG7482454.1"/>
    </source>
</evidence>
<organism evidence="4 5">
    <name type="scientific">Solea senegalensis</name>
    <name type="common">Senegalese sole</name>
    <dbReference type="NCBI Taxonomy" id="28829"/>
    <lineage>
        <taxon>Eukaryota</taxon>
        <taxon>Metazoa</taxon>
        <taxon>Chordata</taxon>
        <taxon>Craniata</taxon>
        <taxon>Vertebrata</taxon>
        <taxon>Euteleostomi</taxon>
        <taxon>Actinopterygii</taxon>
        <taxon>Neopterygii</taxon>
        <taxon>Teleostei</taxon>
        <taxon>Neoteleostei</taxon>
        <taxon>Acanthomorphata</taxon>
        <taxon>Carangaria</taxon>
        <taxon>Pleuronectiformes</taxon>
        <taxon>Pleuronectoidei</taxon>
        <taxon>Soleidae</taxon>
        <taxon>Solea</taxon>
    </lineage>
</organism>
<dbReference type="GO" id="GO:0004222">
    <property type="term" value="F:metalloendopeptidase activity"/>
    <property type="evidence" value="ECO:0007669"/>
    <property type="project" value="UniProtKB-UniRule"/>
</dbReference>
<keyword evidence="1" id="KW-0862">Zinc</keyword>
<dbReference type="SMART" id="SM00235">
    <property type="entry name" value="ZnMc"/>
    <property type="match status" value="1"/>
</dbReference>